<reference evidence="5" key="1">
    <citation type="submission" date="2023-03" db="EMBL/GenBank/DDBJ databases">
        <title>Chitinimonas shenzhenensis gen. nov., sp. nov., a novel member of family Burkholderiaceae isolated from activated sludge collected in Shen Zhen, China.</title>
        <authorList>
            <person name="Wang X."/>
        </authorList>
    </citation>
    <scope>NUCLEOTIDE SEQUENCE</scope>
    <source>
        <strain evidence="5">DQS-5</strain>
    </source>
</reference>
<keyword evidence="5" id="KW-0067">ATP-binding</keyword>
<dbReference type="Gene3D" id="1.10.287.130">
    <property type="match status" value="1"/>
</dbReference>
<evidence type="ECO:0000313" key="5">
    <source>
        <dbReference type="EMBL" id="MDK2123929.1"/>
    </source>
</evidence>
<dbReference type="InterPro" id="IPR003018">
    <property type="entry name" value="GAF"/>
</dbReference>
<dbReference type="CDD" id="cd00075">
    <property type="entry name" value="HATPase"/>
    <property type="match status" value="1"/>
</dbReference>
<dbReference type="Gene3D" id="3.30.565.10">
    <property type="entry name" value="Histidine kinase-like ATPase, C-terminal domain"/>
    <property type="match status" value="1"/>
</dbReference>
<protein>
    <recommendedName>
        <fullName evidence="2">histidine kinase</fullName>
        <ecNumber evidence="2">2.7.13.3</ecNumber>
    </recommendedName>
</protein>
<proteinExistence type="predicted"/>
<evidence type="ECO:0000256" key="3">
    <source>
        <dbReference type="ARBA" id="ARBA00022553"/>
    </source>
</evidence>
<dbReference type="RefSeq" id="WP_284100239.1">
    <property type="nucleotide sequence ID" value="NZ_JARRAF010000007.1"/>
</dbReference>
<evidence type="ECO:0000256" key="2">
    <source>
        <dbReference type="ARBA" id="ARBA00012438"/>
    </source>
</evidence>
<keyword evidence="6" id="KW-1185">Reference proteome</keyword>
<dbReference type="Pfam" id="PF02518">
    <property type="entry name" value="HATPase_c"/>
    <property type="match status" value="1"/>
</dbReference>
<accession>A0ABT7DVB4</accession>
<dbReference type="Pfam" id="PF00512">
    <property type="entry name" value="HisKA"/>
    <property type="match status" value="1"/>
</dbReference>
<dbReference type="InterPro" id="IPR036890">
    <property type="entry name" value="HATPase_C_sf"/>
</dbReference>
<dbReference type="InterPro" id="IPR003594">
    <property type="entry name" value="HATPase_dom"/>
</dbReference>
<dbReference type="SUPFAM" id="SSF55781">
    <property type="entry name" value="GAF domain-like"/>
    <property type="match status" value="1"/>
</dbReference>
<evidence type="ECO:0000313" key="6">
    <source>
        <dbReference type="Proteomes" id="UP001172778"/>
    </source>
</evidence>
<dbReference type="SUPFAM" id="SSF55874">
    <property type="entry name" value="ATPase domain of HSP90 chaperone/DNA topoisomerase II/histidine kinase"/>
    <property type="match status" value="1"/>
</dbReference>
<dbReference type="SUPFAM" id="SSF47384">
    <property type="entry name" value="Homodimeric domain of signal transducing histidine kinase"/>
    <property type="match status" value="1"/>
</dbReference>
<dbReference type="InterPro" id="IPR004358">
    <property type="entry name" value="Sig_transdc_His_kin-like_C"/>
</dbReference>
<dbReference type="SMART" id="SM00065">
    <property type="entry name" value="GAF"/>
    <property type="match status" value="1"/>
</dbReference>
<dbReference type="InterPro" id="IPR003661">
    <property type="entry name" value="HisK_dim/P_dom"/>
</dbReference>
<dbReference type="PANTHER" id="PTHR43102">
    <property type="entry name" value="SLR1143 PROTEIN"/>
    <property type="match status" value="1"/>
</dbReference>
<dbReference type="EMBL" id="JARRAF010000007">
    <property type="protein sequence ID" value="MDK2123929.1"/>
    <property type="molecule type" value="Genomic_DNA"/>
</dbReference>
<dbReference type="InterPro" id="IPR029016">
    <property type="entry name" value="GAF-like_dom_sf"/>
</dbReference>
<evidence type="ECO:0000256" key="1">
    <source>
        <dbReference type="ARBA" id="ARBA00000085"/>
    </source>
</evidence>
<sequence length="400" mass="43240">MQAPAQPKEEEERIARLLALRILDTPPEDRFDRLTRLAAALLKVPIALVSLVDRDRQWFKSKVGLEASETPRSISFCGHAILQSDVFVIEDATQDQRFADNPLVTGAPDIRFYAGQPLMTSDGFAMGTLCVIDREPRRFGPAERQLLRDLGTLVEDALDNVTLSKALRAEREATEARKLLTMAITHDLRTPLTAIRGALGLISHLLGPTGDNQAQLGELLAMASGNAERMNRMIDDLLDSEKAANGQMQFDCSAQDLDGILTQALTNMRGYGAASGVELELASSATGLKVVADGQRLLRALDNLISNAVKFSPPQGKVVLSAQRQDGWAVLSVRDFGPGIPAEFQPRLFQRFAQAGAQASSSGLGLFLVKAMIEGMGGLIGVEPDLQPGACFTLRLPIVV</sequence>
<comment type="caution">
    <text evidence="5">The sequence shown here is derived from an EMBL/GenBank/DDBJ whole genome shotgun (WGS) entry which is preliminary data.</text>
</comment>
<dbReference type="PRINTS" id="PR00344">
    <property type="entry name" value="BCTRLSENSOR"/>
</dbReference>
<dbReference type="PANTHER" id="PTHR43102:SF2">
    <property type="entry name" value="GAF DOMAIN-CONTAINING PROTEIN"/>
    <property type="match status" value="1"/>
</dbReference>
<dbReference type="EC" id="2.7.13.3" evidence="2"/>
<dbReference type="InterPro" id="IPR036097">
    <property type="entry name" value="HisK_dim/P_sf"/>
</dbReference>
<comment type="catalytic activity">
    <reaction evidence="1">
        <text>ATP + protein L-histidine = ADP + protein N-phospho-L-histidine.</text>
        <dbReference type="EC" id="2.7.13.3"/>
    </reaction>
</comment>
<gene>
    <name evidence="5" type="ORF">PZA18_07685</name>
</gene>
<dbReference type="Gene3D" id="3.30.450.40">
    <property type="match status" value="1"/>
</dbReference>
<organism evidence="5 6">
    <name type="scientific">Parachitinimonas caeni</name>
    <dbReference type="NCBI Taxonomy" id="3031301"/>
    <lineage>
        <taxon>Bacteria</taxon>
        <taxon>Pseudomonadati</taxon>
        <taxon>Pseudomonadota</taxon>
        <taxon>Betaproteobacteria</taxon>
        <taxon>Neisseriales</taxon>
        <taxon>Chitinibacteraceae</taxon>
        <taxon>Parachitinimonas</taxon>
    </lineage>
</organism>
<dbReference type="PROSITE" id="PS50109">
    <property type="entry name" value="HIS_KIN"/>
    <property type="match status" value="1"/>
</dbReference>
<dbReference type="InterPro" id="IPR005467">
    <property type="entry name" value="His_kinase_dom"/>
</dbReference>
<keyword evidence="5" id="KW-0547">Nucleotide-binding</keyword>
<name>A0ABT7DVB4_9NEIS</name>
<dbReference type="GO" id="GO:0005524">
    <property type="term" value="F:ATP binding"/>
    <property type="evidence" value="ECO:0007669"/>
    <property type="project" value="UniProtKB-KW"/>
</dbReference>
<feature type="domain" description="Histidine kinase" evidence="4">
    <location>
        <begin position="183"/>
        <end position="400"/>
    </location>
</feature>
<dbReference type="Pfam" id="PF01590">
    <property type="entry name" value="GAF"/>
    <property type="match status" value="1"/>
</dbReference>
<dbReference type="SMART" id="SM00387">
    <property type="entry name" value="HATPase_c"/>
    <property type="match status" value="1"/>
</dbReference>
<dbReference type="CDD" id="cd00082">
    <property type="entry name" value="HisKA"/>
    <property type="match status" value="1"/>
</dbReference>
<dbReference type="SMART" id="SM00388">
    <property type="entry name" value="HisKA"/>
    <property type="match status" value="1"/>
</dbReference>
<dbReference type="Proteomes" id="UP001172778">
    <property type="component" value="Unassembled WGS sequence"/>
</dbReference>
<keyword evidence="3" id="KW-0597">Phosphoprotein</keyword>
<evidence type="ECO:0000259" key="4">
    <source>
        <dbReference type="PROSITE" id="PS50109"/>
    </source>
</evidence>